<evidence type="ECO:0000256" key="6">
    <source>
        <dbReference type="ARBA" id="ARBA00023125"/>
    </source>
</evidence>
<keyword evidence="3 8" id="KW-0547">Nucleotide-binding</keyword>
<dbReference type="PRINTS" id="PR01657">
    <property type="entry name" value="MCMFAMILY"/>
</dbReference>
<dbReference type="InterPro" id="IPR041562">
    <property type="entry name" value="MCM_lid"/>
</dbReference>
<dbReference type="GO" id="GO:0005634">
    <property type="term" value="C:nucleus"/>
    <property type="evidence" value="ECO:0007669"/>
    <property type="project" value="TreeGrafter"/>
</dbReference>
<evidence type="ECO:0000256" key="3">
    <source>
        <dbReference type="ARBA" id="ARBA00022741"/>
    </source>
</evidence>
<dbReference type="EMBL" id="JWZT01001161">
    <property type="protein sequence ID" value="KII72582.1"/>
    <property type="molecule type" value="Genomic_DNA"/>
</dbReference>
<evidence type="ECO:0000313" key="11">
    <source>
        <dbReference type="Proteomes" id="UP000031668"/>
    </source>
</evidence>
<evidence type="ECO:0000259" key="9">
    <source>
        <dbReference type="PROSITE" id="PS50051"/>
    </source>
</evidence>
<dbReference type="SUPFAM" id="SSF50249">
    <property type="entry name" value="Nucleic acid-binding proteins"/>
    <property type="match status" value="1"/>
</dbReference>
<dbReference type="EC" id="3.6.4.12" evidence="1"/>
<keyword evidence="7" id="KW-0131">Cell cycle</keyword>
<sequence>MDQFFRNLTYALHPTARIQSLRIFNRTVSVLHFQTRGSKFIKHQELKVQELADQVPPGHVPRYLTVVLNGELTRTAVPGNHVIITGVFLPVASKGFRQIVAGLVAETYIEAHEVIVCSHDEITHSPLDAIQLKEILGMDNLYERLASSIAPEIYGHLDIKKALLLLMVGGVDQSPSGLKIRGNINILLIGDPGVAKSQLLSYVNRIFPRSQLTTGKGSSGVGLTAAVLRDPLTGDLVLEGGALVLSDQGICCIDEFDKMDENDRTAIHEVMEQQTISIAKAGISTTLNARVSILAAANPAYGRYNPKRSIEKNIQLPAALLSRFDIIWVIRDTADHDTDLKLAEHIMYVHKHKAPPESQVEHFPIDTFAAFVMKCKQYNPVVPESLRDFIVSSYVHMRKESRTETDCTYTSARTLLSILRLSTALAKLRCSKVVLHEDVQEAIRLMESSKSSINPNDLVSKTNRPHDVIFGIIREIAKDLSTKKLEFEEVKRRCLMKGFKMDQLLKCVQDYEELNVLHVDKSRSNIILI</sequence>
<dbReference type="OrthoDB" id="3207464at2759"/>
<dbReference type="GO" id="GO:0017116">
    <property type="term" value="F:single-stranded DNA helicase activity"/>
    <property type="evidence" value="ECO:0007669"/>
    <property type="project" value="TreeGrafter"/>
</dbReference>
<dbReference type="Pfam" id="PF17207">
    <property type="entry name" value="MCM_OB"/>
    <property type="match status" value="1"/>
</dbReference>
<dbReference type="CDD" id="cd17758">
    <property type="entry name" value="MCM7"/>
    <property type="match status" value="1"/>
</dbReference>
<reference evidence="10 11" key="1">
    <citation type="journal article" date="2014" name="Genome Biol. Evol.">
        <title>The genome of the myxosporean Thelohanellus kitauei shows adaptations to nutrient acquisition within its fish host.</title>
        <authorList>
            <person name="Yang Y."/>
            <person name="Xiong J."/>
            <person name="Zhou Z."/>
            <person name="Huo F."/>
            <person name="Miao W."/>
            <person name="Ran C."/>
            <person name="Liu Y."/>
            <person name="Zhang J."/>
            <person name="Feng J."/>
            <person name="Wang M."/>
            <person name="Wang M."/>
            <person name="Wang L."/>
            <person name="Yao B."/>
        </authorList>
    </citation>
    <scope>NUCLEOTIDE SEQUENCE [LARGE SCALE GENOMIC DNA]</scope>
    <source>
        <strain evidence="10">Wuqing</strain>
    </source>
</reference>
<dbReference type="SMART" id="SM00382">
    <property type="entry name" value="AAA"/>
    <property type="match status" value="1"/>
</dbReference>
<dbReference type="InterPro" id="IPR033762">
    <property type="entry name" value="MCM_OB"/>
</dbReference>
<comment type="caution">
    <text evidence="10">The sequence shown here is derived from an EMBL/GenBank/DDBJ whole genome shotgun (WGS) entry which is preliminary data.</text>
</comment>
<dbReference type="GO" id="GO:0005524">
    <property type="term" value="F:ATP binding"/>
    <property type="evidence" value="ECO:0007669"/>
    <property type="project" value="UniProtKB-KW"/>
</dbReference>
<dbReference type="AlphaFoldDB" id="A0A0C2NEZ4"/>
<dbReference type="InterPro" id="IPR012340">
    <property type="entry name" value="NA-bd_OB-fold"/>
</dbReference>
<organism evidence="10 11">
    <name type="scientific">Thelohanellus kitauei</name>
    <name type="common">Myxosporean</name>
    <dbReference type="NCBI Taxonomy" id="669202"/>
    <lineage>
        <taxon>Eukaryota</taxon>
        <taxon>Metazoa</taxon>
        <taxon>Cnidaria</taxon>
        <taxon>Myxozoa</taxon>
        <taxon>Myxosporea</taxon>
        <taxon>Bivalvulida</taxon>
        <taxon>Platysporina</taxon>
        <taxon>Myxobolidae</taxon>
        <taxon>Thelohanellus</taxon>
    </lineage>
</organism>
<evidence type="ECO:0000313" key="10">
    <source>
        <dbReference type="EMBL" id="KII72582.1"/>
    </source>
</evidence>
<dbReference type="InterPro" id="IPR027417">
    <property type="entry name" value="P-loop_NTPase"/>
</dbReference>
<name>A0A0C2NEZ4_THEKT</name>
<keyword evidence="5 8" id="KW-0067">ATP-binding</keyword>
<keyword evidence="2" id="KW-0235">DNA replication</keyword>
<dbReference type="SUPFAM" id="SSF52540">
    <property type="entry name" value="P-loop containing nucleoside triphosphate hydrolases"/>
    <property type="match status" value="1"/>
</dbReference>
<dbReference type="SMART" id="SM00350">
    <property type="entry name" value="MCM"/>
    <property type="match status" value="1"/>
</dbReference>
<dbReference type="GO" id="GO:0006271">
    <property type="term" value="P:DNA strand elongation involved in DNA replication"/>
    <property type="evidence" value="ECO:0007669"/>
    <property type="project" value="TreeGrafter"/>
</dbReference>
<dbReference type="InterPro" id="IPR018525">
    <property type="entry name" value="MCM_CS"/>
</dbReference>
<evidence type="ECO:0000256" key="4">
    <source>
        <dbReference type="ARBA" id="ARBA00022806"/>
    </source>
</evidence>
<dbReference type="Proteomes" id="UP000031668">
    <property type="component" value="Unassembled WGS sequence"/>
</dbReference>
<dbReference type="PROSITE" id="PS00847">
    <property type="entry name" value="MCM_1"/>
    <property type="match status" value="1"/>
</dbReference>
<dbReference type="Gene3D" id="3.40.50.300">
    <property type="entry name" value="P-loop containing nucleotide triphosphate hydrolases"/>
    <property type="match status" value="1"/>
</dbReference>
<dbReference type="OMA" id="MECSMQV"/>
<feature type="domain" description="MCM C-terminal AAA(+) ATPase" evidence="9">
    <location>
        <begin position="141"/>
        <end position="346"/>
    </location>
</feature>
<evidence type="ECO:0000256" key="2">
    <source>
        <dbReference type="ARBA" id="ARBA00022705"/>
    </source>
</evidence>
<keyword evidence="6 8" id="KW-0238">DNA-binding</keyword>
<dbReference type="Pfam" id="PF00493">
    <property type="entry name" value="MCM"/>
    <property type="match status" value="1"/>
</dbReference>
<evidence type="ECO:0000256" key="7">
    <source>
        <dbReference type="ARBA" id="ARBA00023306"/>
    </source>
</evidence>
<dbReference type="GO" id="GO:0000727">
    <property type="term" value="P:double-strand break repair via break-induced replication"/>
    <property type="evidence" value="ECO:0007669"/>
    <property type="project" value="TreeGrafter"/>
</dbReference>
<dbReference type="Pfam" id="PF24901">
    <property type="entry name" value="WHD_MCM7"/>
    <property type="match status" value="1"/>
</dbReference>
<dbReference type="Pfam" id="PF17855">
    <property type="entry name" value="MCM_lid"/>
    <property type="match status" value="1"/>
</dbReference>
<keyword evidence="4" id="KW-0347">Helicase</keyword>
<dbReference type="FunFam" id="3.40.50.300:FF:000288">
    <property type="entry name" value="DNA replication licensing factor MCM7"/>
    <property type="match status" value="1"/>
</dbReference>
<dbReference type="PANTHER" id="PTHR11630:SF26">
    <property type="entry name" value="DNA REPLICATION LICENSING FACTOR MCM7"/>
    <property type="match status" value="1"/>
</dbReference>
<dbReference type="PANTHER" id="PTHR11630">
    <property type="entry name" value="DNA REPLICATION LICENSING FACTOR MCM FAMILY MEMBER"/>
    <property type="match status" value="1"/>
</dbReference>
<dbReference type="Gene3D" id="2.40.50.140">
    <property type="entry name" value="Nucleic acid-binding proteins"/>
    <property type="match status" value="1"/>
</dbReference>
<comment type="similarity">
    <text evidence="8">Belongs to the MCM family.</text>
</comment>
<dbReference type="GO" id="GO:0003697">
    <property type="term" value="F:single-stranded DNA binding"/>
    <property type="evidence" value="ECO:0007669"/>
    <property type="project" value="TreeGrafter"/>
</dbReference>
<evidence type="ECO:0000256" key="1">
    <source>
        <dbReference type="ARBA" id="ARBA00012551"/>
    </source>
</evidence>
<keyword evidence="11" id="KW-1185">Reference proteome</keyword>
<gene>
    <name evidence="10" type="ORF">RF11_06412</name>
</gene>
<keyword evidence="4" id="KW-0378">Hydrolase</keyword>
<dbReference type="GO" id="GO:0006270">
    <property type="term" value="P:DNA replication initiation"/>
    <property type="evidence" value="ECO:0007669"/>
    <property type="project" value="InterPro"/>
</dbReference>
<accession>A0A0C2NEZ4</accession>
<evidence type="ECO:0000256" key="8">
    <source>
        <dbReference type="RuleBase" id="RU004070"/>
    </source>
</evidence>
<dbReference type="PROSITE" id="PS50051">
    <property type="entry name" value="MCM_2"/>
    <property type="match status" value="1"/>
</dbReference>
<evidence type="ECO:0000256" key="5">
    <source>
        <dbReference type="ARBA" id="ARBA00022840"/>
    </source>
</evidence>
<dbReference type="InterPro" id="IPR008050">
    <property type="entry name" value="MCM7"/>
</dbReference>
<dbReference type="InterPro" id="IPR001208">
    <property type="entry name" value="MCM_dom"/>
</dbReference>
<proteinExistence type="inferred from homology"/>
<dbReference type="GO" id="GO:0042555">
    <property type="term" value="C:MCM complex"/>
    <property type="evidence" value="ECO:0007669"/>
    <property type="project" value="InterPro"/>
</dbReference>
<dbReference type="InterPro" id="IPR031327">
    <property type="entry name" value="MCM"/>
</dbReference>
<protein>
    <recommendedName>
        <fullName evidence="1">DNA helicase</fullName>
        <ecNumber evidence="1">3.6.4.12</ecNumber>
    </recommendedName>
</protein>
<dbReference type="InterPro" id="IPR003593">
    <property type="entry name" value="AAA+_ATPase"/>
</dbReference>